<name>A0ABP7F4G9_9ACTN</name>
<dbReference type="PROSITE" id="PS51000">
    <property type="entry name" value="HTH_DEOR_2"/>
    <property type="match status" value="1"/>
</dbReference>
<dbReference type="PRINTS" id="PR00037">
    <property type="entry name" value="HTHLACR"/>
</dbReference>
<organism evidence="5 6">
    <name type="scientific">Streptomyces tremellae</name>
    <dbReference type="NCBI Taxonomy" id="1124239"/>
    <lineage>
        <taxon>Bacteria</taxon>
        <taxon>Bacillati</taxon>
        <taxon>Actinomycetota</taxon>
        <taxon>Actinomycetes</taxon>
        <taxon>Kitasatosporales</taxon>
        <taxon>Streptomycetaceae</taxon>
        <taxon>Streptomyces</taxon>
    </lineage>
</organism>
<keyword evidence="3" id="KW-0804">Transcription</keyword>
<comment type="caution">
    <text evidence="5">The sequence shown here is derived from an EMBL/GenBank/DDBJ whole genome shotgun (WGS) entry which is preliminary data.</text>
</comment>
<dbReference type="PANTHER" id="PTHR30363:SF58">
    <property type="entry name" value="REGULATORY PROTEIN, DEOR FAMILY"/>
    <property type="match status" value="1"/>
</dbReference>
<proteinExistence type="predicted"/>
<evidence type="ECO:0000256" key="3">
    <source>
        <dbReference type="ARBA" id="ARBA00023163"/>
    </source>
</evidence>
<dbReference type="PANTHER" id="PTHR30363">
    <property type="entry name" value="HTH-TYPE TRANSCRIPTIONAL REGULATOR SRLR-RELATED"/>
    <property type="match status" value="1"/>
</dbReference>
<dbReference type="InterPro" id="IPR036388">
    <property type="entry name" value="WH-like_DNA-bd_sf"/>
</dbReference>
<keyword evidence="1" id="KW-0805">Transcription regulation</keyword>
<dbReference type="Gene3D" id="3.40.50.1360">
    <property type="match status" value="1"/>
</dbReference>
<dbReference type="SMART" id="SM01134">
    <property type="entry name" value="DeoRC"/>
    <property type="match status" value="1"/>
</dbReference>
<dbReference type="InterPro" id="IPR018356">
    <property type="entry name" value="Tscrpt_reg_HTH_DeoR_CS"/>
</dbReference>
<dbReference type="SMART" id="SM00420">
    <property type="entry name" value="HTH_DEOR"/>
    <property type="match status" value="1"/>
</dbReference>
<dbReference type="SUPFAM" id="SSF100950">
    <property type="entry name" value="NagB/RpiA/CoA transferase-like"/>
    <property type="match status" value="1"/>
</dbReference>
<dbReference type="EMBL" id="BAABEP010000018">
    <property type="protein sequence ID" value="GAA3731308.1"/>
    <property type="molecule type" value="Genomic_DNA"/>
</dbReference>
<evidence type="ECO:0000256" key="2">
    <source>
        <dbReference type="ARBA" id="ARBA00023125"/>
    </source>
</evidence>
<dbReference type="Pfam" id="PF08220">
    <property type="entry name" value="HTH_DeoR"/>
    <property type="match status" value="1"/>
</dbReference>
<dbReference type="InterPro" id="IPR036390">
    <property type="entry name" value="WH_DNA-bd_sf"/>
</dbReference>
<dbReference type="Gene3D" id="1.10.10.10">
    <property type="entry name" value="Winged helix-like DNA-binding domain superfamily/Winged helix DNA-binding domain"/>
    <property type="match status" value="1"/>
</dbReference>
<dbReference type="InterPro" id="IPR014036">
    <property type="entry name" value="DeoR-like_C"/>
</dbReference>
<feature type="domain" description="HTH deoR-type" evidence="4">
    <location>
        <begin position="16"/>
        <end position="71"/>
    </location>
</feature>
<dbReference type="InterPro" id="IPR037171">
    <property type="entry name" value="NagB/RpiA_transferase-like"/>
</dbReference>
<dbReference type="Proteomes" id="UP001499884">
    <property type="component" value="Unassembled WGS sequence"/>
</dbReference>
<dbReference type="InterPro" id="IPR050313">
    <property type="entry name" value="Carb_Metab_HTH_regulators"/>
</dbReference>
<sequence>MTSSQESSQERPPLIPDQRREVLLKHLRREGVLSVQQITQLFGVSHMTVRRDIAELEQQGLVYSVPGGVRIANGMRSEPGFAAKSLVEQPEKHAMAREAATLVREGMTVYLDAGTTMLAMIPALTEHAALTVVTNDFNAVEQLGRARHIEVVHVGGRVEPDNRSTVGPLAAATVRQLAFDIAFVSASSWDLLRGVTTPSQDKVEVKRAVMASAAQSVLVAGASKYGTFGLYKVAPLSAFDVLVTDAGLAGAAADGIRAEVQDLRLAAPARDGARAELP</sequence>
<keyword evidence="6" id="KW-1185">Reference proteome</keyword>
<dbReference type="Pfam" id="PF00455">
    <property type="entry name" value="DeoRC"/>
    <property type="match status" value="1"/>
</dbReference>
<evidence type="ECO:0000313" key="6">
    <source>
        <dbReference type="Proteomes" id="UP001499884"/>
    </source>
</evidence>
<dbReference type="PROSITE" id="PS00894">
    <property type="entry name" value="HTH_DEOR_1"/>
    <property type="match status" value="1"/>
</dbReference>
<evidence type="ECO:0000313" key="5">
    <source>
        <dbReference type="EMBL" id="GAA3731308.1"/>
    </source>
</evidence>
<dbReference type="InterPro" id="IPR001034">
    <property type="entry name" value="DeoR_HTH"/>
</dbReference>
<evidence type="ECO:0000256" key="1">
    <source>
        <dbReference type="ARBA" id="ARBA00023015"/>
    </source>
</evidence>
<dbReference type="SUPFAM" id="SSF46785">
    <property type="entry name" value="Winged helix' DNA-binding domain"/>
    <property type="match status" value="1"/>
</dbReference>
<reference evidence="6" key="1">
    <citation type="journal article" date="2019" name="Int. J. Syst. Evol. Microbiol.">
        <title>The Global Catalogue of Microorganisms (GCM) 10K type strain sequencing project: providing services to taxonomists for standard genome sequencing and annotation.</title>
        <authorList>
            <consortium name="The Broad Institute Genomics Platform"/>
            <consortium name="The Broad Institute Genome Sequencing Center for Infectious Disease"/>
            <person name="Wu L."/>
            <person name="Ma J."/>
        </authorList>
    </citation>
    <scope>NUCLEOTIDE SEQUENCE [LARGE SCALE GENOMIC DNA]</scope>
    <source>
        <strain evidence="6">JCM 30846</strain>
    </source>
</reference>
<gene>
    <name evidence="5" type="ORF">GCM10023082_31220</name>
</gene>
<evidence type="ECO:0000259" key="4">
    <source>
        <dbReference type="PROSITE" id="PS51000"/>
    </source>
</evidence>
<keyword evidence="2 5" id="KW-0238">DNA-binding</keyword>
<dbReference type="RefSeq" id="WP_345646885.1">
    <property type="nucleotide sequence ID" value="NZ_BAABEP010000018.1"/>
</dbReference>
<accession>A0ABP7F4G9</accession>
<protein>
    <submittedName>
        <fullName evidence="5">DeoR/GlpR family DNA-binding transcription regulator</fullName>
    </submittedName>
</protein>
<dbReference type="GO" id="GO:0003677">
    <property type="term" value="F:DNA binding"/>
    <property type="evidence" value="ECO:0007669"/>
    <property type="project" value="UniProtKB-KW"/>
</dbReference>